<keyword evidence="2" id="KW-1185">Reference proteome</keyword>
<organism evidence="1 2">
    <name type="scientific">Lepeophtheirus salmonis</name>
    <name type="common">Salmon louse</name>
    <name type="synonym">Caligus salmonis</name>
    <dbReference type="NCBI Taxonomy" id="72036"/>
    <lineage>
        <taxon>Eukaryota</taxon>
        <taxon>Metazoa</taxon>
        <taxon>Ecdysozoa</taxon>
        <taxon>Arthropoda</taxon>
        <taxon>Crustacea</taxon>
        <taxon>Multicrustacea</taxon>
        <taxon>Hexanauplia</taxon>
        <taxon>Copepoda</taxon>
        <taxon>Siphonostomatoida</taxon>
        <taxon>Caligidae</taxon>
        <taxon>Lepeophtheirus</taxon>
    </lineage>
</organism>
<accession>A0A7R8GZ38</accession>
<dbReference type="Gene3D" id="1.10.10.60">
    <property type="entry name" value="Homeodomain-like"/>
    <property type="match status" value="1"/>
</dbReference>
<sequence>MGRLYKRKTPMTIDKEGLAKAAEQVKDGKMSVRGAAPNFGLSRTTLLRYIRLIPEEHMASGYELVQKYKSYHSSLHGETGKIGFEDFGSDMGFHVANGKELQWPDLQHLTEYKSSPQDAFNINETGFTTGQAPSTVVSLVGKKQAEAITYGERTTGHCSIRHQCW</sequence>
<reference evidence="1" key="1">
    <citation type="submission" date="2021-02" db="EMBL/GenBank/DDBJ databases">
        <authorList>
            <person name="Bekaert M."/>
        </authorList>
    </citation>
    <scope>NUCLEOTIDE SEQUENCE</scope>
    <source>
        <strain evidence="1">IoA-00</strain>
    </source>
</reference>
<dbReference type="EMBL" id="HG994580">
    <property type="protein sequence ID" value="CAF2757101.1"/>
    <property type="molecule type" value="Genomic_DNA"/>
</dbReference>
<name>A0A7R8GZ38_LEPSM</name>
<evidence type="ECO:0000313" key="1">
    <source>
        <dbReference type="EMBL" id="CAF2757101.1"/>
    </source>
</evidence>
<dbReference type="Proteomes" id="UP000675881">
    <property type="component" value="Chromosome 1"/>
</dbReference>
<dbReference type="InterPro" id="IPR007889">
    <property type="entry name" value="HTH_Psq"/>
</dbReference>
<dbReference type="AlphaFoldDB" id="A0A7R8GZ38"/>
<protein>
    <submittedName>
        <fullName evidence="1">(salmon louse) hypothetical protein</fullName>
    </submittedName>
</protein>
<dbReference type="Pfam" id="PF05225">
    <property type="entry name" value="HTH_psq"/>
    <property type="match status" value="1"/>
</dbReference>
<gene>
    <name evidence="1" type="ORF">LSAA_2096</name>
</gene>
<dbReference type="GO" id="GO:0003677">
    <property type="term" value="F:DNA binding"/>
    <property type="evidence" value="ECO:0007669"/>
    <property type="project" value="InterPro"/>
</dbReference>
<evidence type="ECO:0000313" key="2">
    <source>
        <dbReference type="Proteomes" id="UP000675881"/>
    </source>
</evidence>
<proteinExistence type="predicted"/>